<reference evidence="3 4" key="1">
    <citation type="submission" date="2020-07" db="EMBL/GenBank/DDBJ databases">
        <title>isolation of Luteimonas sp. SJ-16.</title>
        <authorList>
            <person name="Huang X.-X."/>
            <person name="Xu L."/>
            <person name="Sun J.-Q."/>
        </authorList>
    </citation>
    <scope>NUCLEOTIDE SEQUENCE [LARGE SCALE GENOMIC DNA]</scope>
    <source>
        <strain evidence="3 4">SJ-16</strain>
    </source>
</reference>
<dbReference type="EMBL" id="JACCJZ010000020">
    <property type="protein sequence ID" value="NYZ63985.1"/>
    <property type="molecule type" value="Genomic_DNA"/>
</dbReference>
<evidence type="ECO:0000313" key="4">
    <source>
        <dbReference type="Proteomes" id="UP000589896"/>
    </source>
</evidence>
<dbReference type="Pfam" id="PF01262">
    <property type="entry name" value="AlaDh_PNT_C"/>
    <property type="match status" value="1"/>
</dbReference>
<gene>
    <name evidence="3" type="ORF">H0E82_14670</name>
</gene>
<protein>
    <recommendedName>
        <fullName evidence="2">Alanine dehydrogenase/pyridine nucleotide transhydrogenase NAD(H)-binding domain-containing protein</fullName>
    </recommendedName>
</protein>
<sequence>MAISSRGVMQCGANRCPVGNMRAPTWTSARAPRSGRERSALVQARAPMDRVSAVQRRAVGLHAMTTTAGAAARQATSRRGWPCRSARAAWIPMSYAASKSTGWIVCDSHASSSARCRLSPRHGRIRLEIQWPGYGPVRHHRCPAASGDERQRTRIDSAHRRLPRGPQPRCVASSARPACDRAAVVSILASMPRARAVMGAPRAMKSALHSTCPADHLEGVDAICTAAVPGRRAPSLLTCSMVAGMRPLSVIVDRAAETGGNPRKHCARQHDPARVASRRGRGGGVHTA</sequence>
<evidence type="ECO:0000259" key="2">
    <source>
        <dbReference type="Pfam" id="PF01262"/>
    </source>
</evidence>
<dbReference type="InterPro" id="IPR007698">
    <property type="entry name" value="AlaDH/PNT_NAD(H)-bd"/>
</dbReference>
<dbReference type="Gene3D" id="3.40.50.720">
    <property type="entry name" value="NAD(P)-binding Rossmann-like Domain"/>
    <property type="match status" value="1"/>
</dbReference>
<feature type="domain" description="Alanine dehydrogenase/pyridine nucleotide transhydrogenase NAD(H)-binding" evidence="2">
    <location>
        <begin position="215"/>
        <end position="273"/>
    </location>
</feature>
<dbReference type="AlphaFoldDB" id="A0A7Z0QVR7"/>
<organism evidence="3 4">
    <name type="scientific">Luteimonas deserti</name>
    <dbReference type="NCBI Taxonomy" id="2752306"/>
    <lineage>
        <taxon>Bacteria</taxon>
        <taxon>Pseudomonadati</taxon>
        <taxon>Pseudomonadota</taxon>
        <taxon>Gammaproteobacteria</taxon>
        <taxon>Lysobacterales</taxon>
        <taxon>Lysobacteraceae</taxon>
        <taxon>Luteimonas</taxon>
    </lineage>
</organism>
<keyword evidence="4" id="KW-1185">Reference proteome</keyword>
<comment type="caution">
    <text evidence="3">The sequence shown here is derived from an EMBL/GenBank/DDBJ whole genome shotgun (WGS) entry which is preliminary data.</text>
</comment>
<dbReference type="SUPFAM" id="SSF51735">
    <property type="entry name" value="NAD(P)-binding Rossmann-fold domains"/>
    <property type="match status" value="1"/>
</dbReference>
<name>A0A7Z0QVR7_9GAMM</name>
<dbReference type="InterPro" id="IPR036291">
    <property type="entry name" value="NAD(P)-bd_dom_sf"/>
</dbReference>
<proteinExistence type="predicted"/>
<evidence type="ECO:0000313" key="3">
    <source>
        <dbReference type="EMBL" id="NYZ63985.1"/>
    </source>
</evidence>
<evidence type="ECO:0000256" key="1">
    <source>
        <dbReference type="SAM" id="MobiDB-lite"/>
    </source>
</evidence>
<dbReference type="Proteomes" id="UP000589896">
    <property type="component" value="Unassembled WGS sequence"/>
</dbReference>
<feature type="region of interest" description="Disordered" evidence="1">
    <location>
        <begin position="258"/>
        <end position="288"/>
    </location>
</feature>
<accession>A0A7Z0QVR7</accession>